<reference evidence="1 2" key="1">
    <citation type="journal article" date="2015" name="Sci. Rep.">
        <title>The power of single molecule real-time sequencing technology in the de novo assembly of a eukaryotic genome.</title>
        <authorList>
            <person name="Sakai H."/>
            <person name="Naito K."/>
            <person name="Ogiso-Tanaka E."/>
            <person name="Takahashi Y."/>
            <person name="Iseki K."/>
            <person name="Muto C."/>
            <person name="Satou K."/>
            <person name="Teruya K."/>
            <person name="Shiroma A."/>
            <person name="Shimoji M."/>
            <person name="Hirano T."/>
            <person name="Itoh T."/>
            <person name="Kaga A."/>
            <person name="Tomooka N."/>
        </authorList>
    </citation>
    <scope>NUCLEOTIDE SEQUENCE [LARGE SCALE GENOMIC DNA]</scope>
    <source>
        <strain evidence="2">cv. Shumari</strain>
    </source>
</reference>
<dbReference type="AlphaFoldDB" id="A0A0S3R0V9"/>
<name>A0A0S3R0V9_PHAAN</name>
<gene>
    <name evidence="1" type="primary">Vigan.01G180800</name>
    <name evidence="1" type="ORF">VIGAN_01180800</name>
</gene>
<sequence>MLWVIILFKFSSAYHMIDHWPEVFPAATDSRYFRDLGLPAIGFSPMANTPLLLHDHNEYYQYLVFKVLYTS</sequence>
<dbReference type="SUPFAM" id="SSF53187">
    <property type="entry name" value="Zn-dependent exopeptidases"/>
    <property type="match status" value="1"/>
</dbReference>
<evidence type="ECO:0008006" key="3">
    <source>
        <dbReference type="Google" id="ProtNLM"/>
    </source>
</evidence>
<accession>A0A0S3R0V9</accession>
<dbReference type="GO" id="GO:0004046">
    <property type="term" value="F:aminoacylase activity"/>
    <property type="evidence" value="ECO:0007669"/>
    <property type="project" value="TreeGrafter"/>
</dbReference>
<organism evidence="1 2">
    <name type="scientific">Vigna angularis var. angularis</name>
    <dbReference type="NCBI Taxonomy" id="157739"/>
    <lineage>
        <taxon>Eukaryota</taxon>
        <taxon>Viridiplantae</taxon>
        <taxon>Streptophyta</taxon>
        <taxon>Embryophyta</taxon>
        <taxon>Tracheophyta</taxon>
        <taxon>Spermatophyta</taxon>
        <taxon>Magnoliopsida</taxon>
        <taxon>eudicotyledons</taxon>
        <taxon>Gunneridae</taxon>
        <taxon>Pentapetalae</taxon>
        <taxon>rosids</taxon>
        <taxon>fabids</taxon>
        <taxon>Fabales</taxon>
        <taxon>Fabaceae</taxon>
        <taxon>Papilionoideae</taxon>
        <taxon>50 kb inversion clade</taxon>
        <taxon>NPAAA clade</taxon>
        <taxon>indigoferoid/millettioid clade</taxon>
        <taxon>Phaseoleae</taxon>
        <taxon>Vigna</taxon>
    </lineage>
</organism>
<dbReference type="InterPro" id="IPR052083">
    <property type="entry name" value="Aminoacylase-1_M20A"/>
</dbReference>
<proteinExistence type="predicted"/>
<evidence type="ECO:0000313" key="1">
    <source>
        <dbReference type="EMBL" id="BAT74189.1"/>
    </source>
</evidence>
<dbReference type="Proteomes" id="UP000291084">
    <property type="component" value="Chromosome 1"/>
</dbReference>
<evidence type="ECO:0000313" key="2">
    <source>
        <dbReference type="Proteomes" id="UP000291084"/>
    </source>
</evidence>
<protein>
    <recommendedName>
        <fullName evidence="3">Aminoacylase-1-like</fullName>
    </recommendedName>
</protein>
<dbReference type="Gene3D" id="1.10.150.900">
    <property type="match status" value="1"/>
</dbReference>
<dbReference type="OrthoDB" id="1733944at2759"/>
<dbReference type="PANTHER" id="PTHR45892">
    <property type="entry name" value="AMINOACYLASE-1"/>
    <property type="match status" value="1"/>
</dbReference>
<dbReference type="EMBL" id="AP015034">
    <property type="protein sequence ID" value="BAT74189.1"/>
    <property type="molecule type" value="Genomic_DNA"/>
</dbReference>
<keyword evidence="2" id="KW-1185">Reference proteome</keyword>
<dbReference type="PANTHER" id="PTHR45892:SF1">
    <property type="entry name" value="AMINOACYLASE-1"/>
    <property type="match status" value="1"/>
</dbReference>